<accession>A0AAN5CPE0</accession>
<protein>
    <recommendedName>
        <fullName evidence="6">Hikeshi-like domain-containing protein</fullName>
    </recommendedName>
</protein>
<keyword evidence="5" id="KW-1185">Reference proteome</keyword>
<dbReference type="GO" id="GO:0005829">
    <property type="term" value="C:cytosol"/>
    <property type="evidence" value="ECO:0007669"/>
    <property type="project" value="TreeGrafter"/>
</dbReference>
<evidence type="ECO:0000313" key="5">
    <source>
        <dbReference type="Proteomes" id="UP001328107"/>
    </source>
</evidence>
<gene>
    <name evidence="4" type="ORF">PMAYCL1PPCAC_18159</name>
</gene>
<organism evidence="4 5">
    <name type="scientific">Pristionchus mayeri</name>
    <dbReference type="NCBI Taxonomy" id="1317129"/>
    <lineage>
        <taxon>Eukaryota</taxon>
        <taxon>Metazoa</taxon>
        <taxon>Ecdysozoa</taxon>
        <taxon>Nematoda</taxon>
        <taxon>Chromadorea</taxon>
        <taxon>Rhabditida</taxon>
        <taxon>Rhabditina</taxon>
        <taxon>Diplogasteromorpha</taxon>
        <taxon>Diplogasteroidea</taxon>
        <taxon>Neodiplogasteridae</taxon>
        <taxon>Pristionchus</taxon>
    </lineage>
</organism>
<dbReference type="AlphaFoldDB" id="A0AAN5CPE0"/>
<dbReference type="EMBL" id="BTRK01000004">
    <property type="protein sequence ID" value="GMR47964.1"/>
    <property type="molecule type" value="Genomic_DNA"/>
</dbReference>
<evidence type="ECO:0000313" key="4">
    <source>
        <dbReference type="EMBL" id="GMR47964.1"/>
    </source>
</evidence>
<dbReference type="InterPro" id="IPR008493">
    <property type="entry name" value="Hikeshi-like_N"/>
</dbReference>
<evidence type="ECO:0000259" key="2">
    <source>
        <dbReference type="Pfam" id="PF05603"/>
    </source>
</evidence>
<dbReference type="Pfam" id="PF05603">
    <property type="entry name" value="Hikeshi-like_N"/>
    <property type="match status" value="1"/>
</dbReference>
<sequence>QSTDNGFARLSEIYNMSEMFGLVVAGRLVQTDFCIVSEREAVVEITDADSINHIVLFLTGVCPFPDGMSGAVYIRWPEGNGSSNWHFLGQISNDKPSVIFKVAQLKKASGSSENMFNNHMEEICHGSAQVGILVEKNEALEGKTAAEGTAASQQSTLMEMGYKIARWVVHHAESFSVSVPNGEGRTVEMVKLATIHEWYNMFARRFQQNPNFWRSLNYS</sequence>
<dbReference type="Pfam" id="PF21057">
    <property type="entry name" value="Hikeshi-like_C"/>
    <property type="match status" value="1"/>
</dbReference>
<evidence type="ECO:0000256" key="1">
    <source>
        <dbReference type="ARBA" id="ARBA00006623"/>
    </source>
</evidence>
<name>A0AAN5CPE0_9BILA</name>
<dbReference type="InterPro" id="IPR048364">
    <property type="entry name" value="Hikeshi-like_C"/>
</dbReference>
<dbReference type="Proteomes" id="UP001328107">
    <property type="component" value="Unassembled WGS sequence"/>
</dbReference>
<feature type="non-terminal residue" evidence="4">
    <location>
        <position position="1"/>
    </location>
</feature>
<comment type="similarity">
    <text evidence="1">Belongs to the OPI10 family.</text>
</comment>
<dbReference type="GO" id="GO:0005634">
    <property type="term" value="C:nucleus"/>
    <property type="evidence" value="ECO:0007669"/>
    <property type="project" value="TreeGrafter"/>
</dbReference>
<evidence type="ECO:0008006" key="6">
    <source>
        <dbReference type="Google" id="ProtNLM"/>
    </source>
</evidence>
<dbReference type="InterPro" id="IPR031318">
    <property type="entry name" value="OPI10"/>
</dbReference>
<feature type="domain" description="Hikeshi-like C-terminal" evidence="3">
    <location>
        <begin position="158"/>
        <end position="214"/>
    </location>
</feature>
<dbReference type="PANTHER" id="PTHR12925:SF0">
    <property type="entry name" value="PROTEIN HIKESHI"/>
    <property type="match status" value="1"/>
</dbReference>
<dbReference type="PANTHER" id="PTHR12925">
    <property type="entry name" value="HIKESHI FAMILY MEMBER"/>
    <property type="match status" value="1"/>
</dbReference>
<dbReference type="GO" id="GO:0006606">
    <property type="term" value="P:protein import into nucleus"/>
    <property type="evidence" value="ECO:0007669"/>
    <property type="project" value="TreeGrafter"/>
</dbReference>
<feature type="domain" description="Hikeshi-like N-terminal" evidence="2">
    <location>
        <begin position="23"/>
        <end position="148"/>
    </location>
</feature>
<comment type="caution">
    <text evidence="4">The sequence shown here is derived from an EMBL/GenBank/DDBJ whole genome shotgun (WGS) entry which is preliminary data.</text>
</comment>
<dbReference type="GO" id="GO:0030544">
    <property type="term" value="F:Hsp70 protein binding"/>
    <property type="evidence" value="ECO:0007669"/>
    <property type="project" value="TreeGrafter"/>
</dbReference>
<reference evidence="5" key="1">
    <citation type="submission" date="2022-10" db="EMBL/GenBank/DDBJ databases">
        <title>Genome assembly of Pristionchus species.</title>
        <authorList>
            <person name="Yoshida K."/>
            <person name="Sommer R.J."/>
        </authorList>
    </citation>
    <scope>NUCLEOTIDE SEQUENCE [LARGE SCALE GENOMIC DNA]</scope>
    <source>
        <strain evidence="5">RS5460</strain>
    </source>
</reference>
<evidence type="ECO:0000259" key="3">
    <source>
        <dbReference type="Pfam" id="PF21057"/>
    </source>
</evidence>
<proteinExistence type="inferred from homology"/>
<dbReference type="GO" id="GO:0061608">
    <property type="term" value="F:nuclear import signal receptor activity"/>
    <property type="evidence" value="ECO:0007669"/>
    <property type="project" value="TreeGrafter"/>
</dbReference>